<feature type="repeat" description="TPR" evidence="8">
    <location>
        <begin position="244"/>
        <end position="277"/>
    </location>
</feature>
<dbReference type="PROSITE" id="PS50005">
    <property type="entry name" value="TPR"/>
    <property type="match status" value="17"/>
</dbReference>
<dbReference type="Pfam" id="PF13844">
    <property type="entry name" value="Glyco_transf_41"/>
    <property type="match status" value="6"/>
</dbReference>
<sequence>MSKPRQQGNPSSQLQSAIEHHQAGRLEQADAIYRKLPNNADAVNLSGVVAYQSGRHAQAVELFRKAIRAIPANATYHFNLGLACRALDRLGDARMSYQKAVALAPRYIDALNNLGVVLRDLGQFDEAVKCYYKVISLNPDYVDAYANLGAALKDQGKFSEAAAYCRLALERNPDHVGALGNLGAALNELNLHDESIACSLRALALDAHCVDAHNNLGAALKEQGKLDDAAISYRTALALRPDSSVLHFNIGSLRATEGKADEAAACFAQALQIAPEFADASNSLGAVLLGQAKLQQASVLFQRAMQSAPTRAKALNNMGNALLYEGKLDMAIATFEQALQEGADPTICFSNLLFSHNYHPTLSAEAIFALYQRWNEQLAAPLADSLPPPPNRPDPAARLKIAYLSGDFRNHSVIHFAAPLIENHDRSRVEISCYHNSYVTDDQSRRIMAAVDHWIPCRAMSDAELADRIRADGIDVLVDLSGHTLGNRLLVFARKPAPVQVSWMGFGYTTGLAAMDYFIGDALFTPPEADALFAETVYRLPCPPWAYQPQAEAPEPGPLPARRRGYVTFACVSATTRIHAPLVAAWAAILLRLPEARLRLDTSMFRDADVRRDFEARFAALGVPAERLEIGYTSPVWQVYQEVDIVLDCFPHNSGTTTFEALWMGLPVVSLADRPSVGRFGASILSAIGKQEWVATSHDDYVGRAVALAQDVAALERTRGALRDTMRHSPFLDHAAFARHMEAAFRDMWQRWCATQSAAMPLSLEDAIVHHRAGRLQEAEAAYAALPDSPDALHLLGVIASQQGDNAVAVQRITGAIVINPGQAAYHCNLGAAYQALHRHDEAIASYRQALTLQPDYALALNNLGNVLNDSGRPEEAIASFGRALAVQPDYADAHSNLGSLFKRLGRNLDAVASLRKAIELNPALAQAHFNLGNALSSIGQLDDALACFENALQIDPDFADAHGNLVFGANYHPTLSAEAIFALYQRWNERLAAPLADCLPPPPNRPDPAARLKIAYVSGDFRNHSVIHFAAPLIENHDRSRVEISCYHNSYVTDDQSRRIMAAVDHWIPCRAMSDAELADRIRADGIDVLVDLSGHTLGNRLLVFARKPAPVQVSWMGFGYTTGLAAMDYFIGDALFTPPEADALFAETVYRLPCPPWAYQPQAEAPEPGPLPARRRGYVTFACVSATTRIHAPLVAAWAAILLRLPEARLRLDTSMFRDADVRRDFEARFAALGVPAERLEIGYTSPVWQVYQEVDIVLDCFPHNSGTTTFEALWMGLPVVSLADRPSVGRFGASILSAIGKQEWVATSHDDYVGRAVALAQDVAALERTRGALRDTMRHSPFLDHAAFARHMEAAFRDMWQRWCATQSAAMPLSLEDAIAHHRAGRLQQAEAAYAALPDSPDALHLLGVIASQQGDNAVAVQRITGAIGINPGQAAYHCNLGAAYQALHRHDEAIASYRQALALKPDFALAHNNLGNALNELGRPEEAIASFHRALAANPDYADAHSNLGSLFKALGRNDEAVTSYRQAIAIDPGLAEAHFNLGNVLHVQMHLNAAIDSFLAALAIRPEMHVAHNNLGLVLKDIGKLDDALTCFENALVLAPDYPSAHSNLLFCANYHPTYSAERIFAAYQRWNASQAARFAANPPALLNPRDRSRRLKVGYLSADFRNHSVIHFAGPLIEHHDKSRVEVFCYANQREHDAHTDRMVVAADHWLPCSHLSDDDLAARIRADGIDVLVDVSGHTLGNRLLVFARKPAPVQVSWMGFGYSTGLSAMDYFIGDAQFTPPQAQAVFSETVYRLPRAPWAYQPQDTAPEPGPSPARARGYVTFACVATTTRLHAGLIEAWAAILLRLPKARLRLDTRTFSDPDLCRDVEARFAALGVPASRLQIGFTSPVWRVYQEVDIVLDCFPHNSGTTTFEALWMGLPVVSVLDRPSVGRFGASILTAIGKQEWVAPDHVAYVELAVAMAQDLPSMERLRGSLRDTMRNSPLLDHAGFARDMEAAYRDMWLAWCDRPATQGEPA</sequence>
<evidence type="ECO:0000259" key="10">
    <source>
        <dbReference type="Pfam" id="PF13844"/>
    </source>
</evidence>
<evidence type="ECO:0000256" key="2">
    <source>
        <dbReference type="ARBA" id="ARBA00005386"/>
    </source>
</evidence>
<feature type="region of interest" description="Disordered" evidence="9">
    <location>
        <begin position="1"/>
        <end position="20"/>
    </location>
</feature>
<comment type="pathway">
    <text evidence="1">Protein modification; protein glycosylation.</text>
</comment>
<evidence type="ECO:0000313" key="11">
    <source>
        <dbReference type="EMBL" id="PIL43387.1"/>
    </source>
</evidence>
<protein>
    <recommendedName>
        <fullName evidence="3">protein O-GlcNAc transferase</fullName>
        <ecNumber evidence="3">2.4.1.255</ecNumber>
    </recommendedName>
</protein>
<feature type="repeat" description="TPR" evidence="8">
    <location>
        <begin position="1438"/>
        <end position="1471"/>
    </location>
</feature>
<feature type="repeat" description="TPR" evidence="8">
    <location>
        <begin position="926"/>
        <end position="959"/>
    </location>
</feature>
<evidence type="ECO:0000256" key="6">
    <source>
        <dbReference type="ARBA" id="ARBA00022737"/>
    </source>
</evidence>
<feature type="domain" description="O-GlcNAc transferase C-terminal" evidence="10">
    <location>
        <begin position="1844"/>
        <end position="2003"/>
    </location>
</feature>
<dbReference type="UniPathway" id="UPA00378"/>
<feature type="repeat" description="TPR" evidence="8">
    <location>
        <begin position="1506"/>
        <end position="1539"/>
    </location>
</feature>
<dbReference type="Gene3D" id="3.40.50.2000">
    <property type="entry name" value="Glycogen Phosphorylase B"/>
    <property type="match status" value="3"/>
</dbReference>
<evidence type="ECO:0000256" key="3">
    <source>
        <dbReference type="ARBA" id="ARBA00011970"/>
    </source>
</evidence>
<dbReference type="SUPFAM" id="SSF48452">
    <property type="entry name" value="TPR-like"/>
    <property type="match status" value="4"/>
</dbReference>
<dbReference type="OrthoDB" id="101857at2"/>
<dbReference type="InterPro" id="IPR011990">
    <property type="entry name" value="TPR-like_helical_dom_sf"/>
</dbReference>
<feature type="domain" description="O-GlcNAc transferase C-terminal" evidence="10">
    <location>
        <begin position="577"/>
        <end position="740"/>
    </location>
</feature>
<keyword evidence="12" id="KW-1185">Reference proteome</keyword>
<keyword evidence="6" id="KW-0677">Repeat</keyword>
<dbReference type="SUPFAM" id="SSF53756">
    <property type="entry name" value="UDP-Glycosyltransferase/glycogen phosphorylase"/>
    <property type="match status" value="3"/>
</dbReference>
<reference evidence="11 12" key="1">
    <citation type="submission" date="2017-10" db="EMBL/GenBank/DDBJ databases">
        <title>Massilia psychrophilum sp. nov., a novel purple-pigmented bacterium isolated from Tianshan glacier, Xinjiang Municipality, China.</title>
        <authorList>
            <person name="Wang H."/>
        </authorList>
    </citation>
    <scope>NUCLEOTIDE SEQUENCE [LARGE SCALE GENOMIC DNA]</scope>
    <source>
        <strain evidence="11 12">JCM 30074</strain>
    </source>
</reference>
<feature type="repeat" description="TPR" evidence="8">
    <location>
        <begin position="1472"/>
        <end position="1505"/>
    </location>
</feature>
<feature type="domain" description="O-GlcNAc transferase C-terminal" evidence="10">
    <location>
        <begin position="1191"/>
        <end position="1354"/>
    </location>
</feature>
<feature type="repeat" description="TPR" evidence="8">
    <location>
        <begin position="858"/>
        <end position="891"/>
    </location>
</feature>
<accession>A0A2G8TBF2</accession>
<feature type="repeat" description="TPR" evidence="8">
    <location>
        <begin position="210"/>
        <end position="243"/>
    </location>
</feature>
<evidence type="ECO:0000256" key="4">
    <source>
        <dbReference type="ARBA" id="ARBA00022676"/>
    </source>
</evidence>
<feature type="repeat" description="TPR" evidence="8">
    <location>
        <begin position="74"/>
        <end position="107"/>
    </location>
</feature>
<feature type="repeat" description="TPR" evidence="8">
    <location>
        <begin position="824"/>
        <end position="857"/>
    </location>
</feature>
<dbReference type="InterPro" id="IPR029489">
    <property type="entry name" value="OGT/SEC/SPY_C"/>
</dbReference>
<evidence type="ECO:0000256" key="7">
    <source>
        <dbReference type="ARBA" id="ARBA00022803"/>
    </source>
</evidence>
<keyword evidence="5" id="KW-0808">Transferase</keyword>
<dbReference type="Pfam" id="PF13414">
    <property type="entry name" value="TPR_11"/>
    <property type="match status" value="4"/>
</dbReference>
<gene>
    <name evidence="11" type="ORF">CR105_19205</name>
</gene>
<proteinExistence type="inferred from homology"/>
<feature type="repeat" description="TPR" evidence="8">
    <location>
        <begin position="892"/>
        <end position="925"/>
    </location>
</feature>
<dbReference type="InterPro" id="IPR051939">
    <property type="entry name" value="Glycosyltr_41/O-GlcNAc_trsf"/>
</dbReference>
<organism evidence="11 12">
    <name type="scientific">Massilia eurypsychrophila</name>
    <dbReference type="NCBI Taxonomy" id="1485217"/>
    <lineage>
        <taxon>Bacteria</taxon>
        <taxon>Pseudomonadati</taxon>
        <taxon>Pseudomonadota</taxon>
        <taxon>Betaproteobacteria</taxon>
        <taxon>Burkholderiales</taxon>
        <taxon>Oxalobacteraceae</taxon>
        <taxon>Telluria group</taxon>
        <taxon>Massilia</taxon>
    </lineage>
</organism>
<feature type="repeat" description="TPR" evidence="8">
    <location>
        <begin position="40"/>
        <end position="73"/>
    </location>
</feature>
<dbReference type="Proteomes" id="UP000230390">
    <property type="component" value="Unassembled WGS sequence"/>
</dbReference>
<feature type="repeat" description="TPR" evidence="8">
    <location>
        <begin position="142"/>
        <end position="175"/>
    </location>
</feature>
<dbReference type="PANTHER" id="PTHR44835">
    <property type="entry name" value="UDP-N-ACETYLGLUCOSAMINE--PEPTIDE N-ACETYLGLUCOSAMINYLTRANSFERASE SPINDLY-RELATED"/>
    <property type="match status" value="1"/>
</dbReference>
<feature type="repeat" description="TPR" evidence="8">
    <location>
        <begin position="1540"/>
        <end position="1573"/>
    </location>
</feature>
<dbReference type="EC" id="2.4.1.255" evidence="3"/>
<evidence type="ECO:0000313" key="12">
    <source>
        <dbReference type="Proteomes" id="UP000230390"/>
    </source>
</evidence>
<dbReference type="Pfam" id="PF00515">
    <property type="entry name" value="TPR_1"/>
    <property type="match status" value="2"/>
</dbReference>
<evidence type="ECO:0000256" key="9">
    <source>
        <dbReference type="SAM" id="MobiDB-lite"/>
    </source>
</evidence>
<dbReference type="Pfam" id="PF13432">
    <property type="entry name" value="TPR_16"/>
    <property type="match status" value="1"/>
</dbReference>
<feature type="repeat" description="TPR" evidence="8">
    <location>
        <begin position="1574"/>
        <end position="1607"/>
    </location>
</feature>
<dbReference type="Pfam" id="PF13181">
    <property type="entry name" value="TPR_8"/>
    <property type="match status" value="3"/>
</dbReference>
<dbReference type="Gene3D" id="1.25.40.10">
    <property type="entry name" value="Tetratricopeptide repeat domain"/>
    <property type="match status" value="13"/>
</dbReference>
<feature type="domain" description="O-GlcNAc transferase C-terminal" evidence="10">
    <location>
        <begin position="395"/>
        <end position="537"/>
    </location>
</feature>
<comment type="similarity">
    <text evidence="2">Belongs to the glycosyltransferase 41 family. O-GlcNAc transferase subfamily.</text>
</comment>
<feature type="domain" description="O-GlcNAc transferase C-terminal" evidence="10">
    <location>
        <begin position="1009"/>
        <end position="1151"/>
    </location>
</feature>
<comment type="caution">
    <text evidence="11">The sequence shown here is derived from an EMBL/GenBank/DDBJ whole genome shotgun (WGS) entry which is preliminary data.</text>
</comment>
<dbReference type="InterPro" id="IPR013105">
    <property type="entry name" value="TPR_2"/>
</dbReference>
<dbReference type="Pfam" id="PF07719">
    <property type="entry name" value="TPR_2"/>
    <property type="match status" value="1"/>
</dbReference>
<feature type="repeat" description="TPR" evidence="8">
    <location>
        <begin position="278"/>
        <end position="311"/>
    </location>
</feature>
<feature type="compositionally biased region" description="Polar residues" evidence="9">
    <location>
        <begin position="1"/>
        <end position="16"/>
    </location>
</feature>
<feature type="domain" description="O-GlcNAc transferase C-terminal" evidence="10">
    <location>
        <begin position="1657"/>
        <end position="1803"/>
    </location>
</feature>
<evidence type="ECO:0000256" key="1">
    <source>
        <dbReference type="ARBA" id="ARBA00004922"/>
    </source>
</evidence>
<evidence type="ECO:0000256" key="8">
    <source>
        <dbReference type="PROSITE-ProRule" id="PRU00339"/>
    </source>
</evidence>
<dbReference type="RefSeq" id="WP_099791156.1">
    <property type="nucleotide sequence ID" value="NZ_PDOC01000014.1"/>
</dbReference>
<dbReference type="PANTHER" id="PTHR44835:SF1">
    <property type="entry name" value="PROTEIN O-GLCNAC TRANSFERASE"/>
    <property type="match status" value="1"/>
</dbReference>
<keyword evidence="4" id="KW-0328">Glycosyltransferase</keyword>
<dbReference type="PROSITE" id="PS50293">
    <property type="entry name" value="TPR_REGION"/>
    <property type="match status" value="8"/>
</dbReference>
<dbReference type="InterPro" id="IPR019734">
    <property type="entry name" value="TPR_rpt"/>
</dbReference>
<dbReference type="SMART" id="SM00028">
    <property type="entry name" value="TPR"/>
    <property type="match status" value="20"/>
</dbReference>
<dbReference type="GO" id="GO:0097363">
    <property type="term" value="F:protein O-acetylglucosaminyltransferase activity"/>
    <property type="evidence" value="ECO:0007669"/>
    <property type="project" value="UniProtKB-EC"/>
</dbReference>
<dbReference type="Gene3D" id="3.40.50.11380">
    <property type="match status" value="3"/>
</dbReference>
<name>A0A2G8TBF2_9BURK</name>
<feature type="repeat" description="TPR" evidence="8">
    <location>
        <begin position="312"/>
        <end position="345"/>
    </location>
</feature>
<feature type="repeat" description="TPR" evidence="8">
    <location>
        <begin position="108"/>
        <end position="141"/>
    </location>
</feature>
<evidence type="ECO:0000256" key="5">
    <source>
        <dbReference type="ARBA" id="ARBA00022679"/>
    </source>
</evidence>
<dbReference type="EMBL" id="PDOC01000014">
    <property type="protein sequence ID" value="PIL43387.1"/>
    <property type="molecule type" value="Genomic_DNA"/>
</dbReference>
<keyword evidence="7 8" id="KW-0802">TPR repeat</keyword>